<dbReference type="CDD" id="cd01575">
    <property type="entry name" value="PBP1_GntR"/>
    <property type="match status" value="1"/>
</dbReference>
<dbReference type="Pfam" id="PF00532">
    <property type="entry name" value="Peripla_BP_1"/>
    <property type="match status" value="1"/>
</dbReference>
<dbReference type="GO" id="GO:0003700">
    <property type="term" value="F:DNA-binding transcription factor activity"/>
    <property type="evidence" value="ECO:0007669"/>
    <property type="project" value="TreeGrafter"/>
</dbReference>
<comment type="caution">
    <text evidence="7">The sequence shown here is derived from an EMBL/GenBank/DDBJ whole genome shotgun (WGS) entry which is preliminary data.</text>
</comment>
<dbReference type="Gene3D" id="1.10.260.40">
    <property type="entry name" value="lambda repressor-like DNA-binding domains"/>
    <property type="match status" value="1"/>
</dbReference>
<organism evidence="7 8">
    <name type="scientific">Sodalis ligni</name>
    <dbReference type="NCBI Taxonomy" id="2697027"/>
    <lineage>
        <taxon>Bacteria</taxon>
        <taxon>Pseudomonadati</taxon>
        <taxon>Pseudomonadota</taxon>
        <taxon>Gammaproteobacteria</taxon>
        <taxon>Enterobacterales</taxon>
        <taxon>Bruguierivoracaceae</taxon>
        <taxon>Sodalis</taxon>
    </lineage>
</organism>
<protein>
    <submittedName>
        <fullName evidence="7">LacI family transcriptional regulator</fullName>
    </submittedName>
</protein>
<dbReference type="InterPro" id="IPR010982">
    <property type="entry name" value="Lambda_DNA-bd_dom_sf"/>
</dbReference>
<dbReference type="SUPFAM" id="SSF47413">
    <property type="entry name" value="lambda repressor-like DNA-binding domains"/>
    <property type="match status" value="1"/>
</dbReference>
<keyword evidence="3" id="KW-0238">DNA-binding</keyword>
<dbReference type="PANTHER" id="PTHR30146">
    <property type="entry name" value="LACI-RELATED TRANSCRIPTIONAL REPRESSOR"/>
    <property type="match status" value="1"/>
</dbReference>
<dbReference type="RefSeq" id="WP_132923786.1">
    <property type="nucleotide sequence ID" value="NZ_SJOI01000001.1"/>
</dbReference>
<dbReference type="SMART" id="SM00354">
    <property type="entry name" value="HTH_LACI"/>
    <property type="match status" value="1"/>
</dbReference>
<dbReference type="InterPro" id="IPR000843">
    <property type="entry name" value="HTH_LacI"/>
</dbReference>
<dbReference type="SUPFAM" id="SSF53822">
    <property type="entry name" value="Periplasmic binding protein-like I"/>
    <property type="match status" value="1"/>
</dbReference>
<gene>
    <name evidence="7" type="ORF">EZJ58_3210</name>
</gene>
<dbReference type="GO" id="GO:0005737">
    <property type="term" value="C:cytoplasm"/>
    <property type="evidence" value="ECO:0007669"/>
    <property type="project" value="UniProtKB-ARBA"/>
</dbReference>
<proteinExistence type="predicted"/>
<evidence type="ECO:0000256" key="4">
    <source>
        <dbReference type="ARBA" id="ARBA00023163"/>
    </source>
</evidence>
<dbReference type="InterPro" id="IPR001761">
    <property type="entry name" value="Peripla_BP/Lac1_sug-bd_dom"/>
</dbReference>
<feature type="domain" description="HTH cro/C1-type" evidence="6">
    <location>
        <begin position="8"/>
        <end position="50"/>
    </location>
</feature>
<dbReference type="InterPro" id="IPR001387">
    <property type="entry name" value="Cro/C1-type_HTH"/>
</dbReference>
<accession>A0A4R1NC24</accession>
<dbReference type="GO" id="GO:0000976">
    <property type="term" value="F:transcription cis-regulatory region binding"/>
    <property type="evidence" value="ECO:0007669"/>
    <property type="project" value="TreeGrafter"/>
</dbReference>
<dbReference type="PROSITE" id="PS50943">
    <property type="entry name" value="HTH_CROC1"/>
    <property type="match status" value="1"/>
</dbReference>
<dbReference type="EMBL" id="SJOI01000001">
    <property type="protein sequence ID" value="TCL05054.1"/>
    <property type="molecule type" value="Genomic_DNA"/>
</dbReference>
<evidence type="ECO:0000259" key="6">
    <source>
        <dbReference type="PROSITE" id="PS50943"/>
    </source>
</evidence>
<evidence type="ECO:0000313" key="7">
    <source>
        <dbReference type="EMBL" id="TCL05054.1"/>
    </source>
</evidence>
<dbReference type="CDD" id="cd01392">
    <property type="entry name" value="HTH_LacI"/>
    <property type="match status" value="1"/>
</dbReference>
<evidence type="ECO:0000256" key="3">
    <source>
        <dbReference type="ARBA" id="ARBA00023125"/>
    </source>
</evidence>
<reference evidence="7 8" key="1">
    <citation type="submission" date="2019-02" db="EMBL/GenBank/DDBJ databases">
        <title>Investigation of anaerobic lignin degradation for improved lignocellulosic biofuels.</title>
        <authorList>
            <person name="Deangelis K."/>
        </authorList>
    </citation>
    <scope>NUCLEOTIDE SEQUENCE [LARGE SCALE GENOMIC DNA]</scope>
    <source>
        <strain evidence="7 8">159R</strain>
    </source>
</reference>
<evidence type="ECO:0000259" key="5">
    <source>
        <dbReference type="PROSITE" id="PS50932"/>
    </source>
</evidence>
<keyword evidence="2" id="KW-0805">Transcription regulation</keyword>
<dbReference type="NCBIfam" id="NF011563">
    <property type="entry name" value="PRK14987.1"/>
    <property type="match status" value="1"/>
</dbReference>
<keyword evidence="4" id="KW-0804">Transcription</keyword>
<dbReference type="PROSITE" id="PS50932">
    <property type="entry name" value="HTH_LACI_2"/>
    <property type="match status" value="1"/>
</dbReference>
<dbReference type="FunFam" id="1.10.260.40:FF:000012">
    <property type="entry name" value="HTH-type transcriptional regulator GntR"/>
    <property type="match status" value="1"/>
</dbReference>
<dbReference type="Gene3D" id="3.40.50.2300">
    <property type="match status" value="2"/>
</dbReference>
<evidence type="ECO:0000256" key="1">
    <source>
        <dbReference type="ARBA" id="ARBA00022491"/>
    </source>
</evidence>
<sequence length="331" mass="36452">MKKKRPGLQDVADKVGVTKMTVSRYLRNPALVSEALQCKIAGALDELGYIPNRAPDILSNATSRAIGVLLPSLTNQVFAEVLRGIETVTDANGYQTMLAHYGYQPETEELRLTSLLSYNIDGLILAERSHTPRTLKMIEVAGIPVVEIMDSVSPCLDIAVGFDNFEAARQMTLLMLDRGHRHIVYFGARLDERTIIKQRGYEQAMRERGLPVHSVMIVESSSYSTGVDLLRQAREEYPAIDGIICTNDDLAIGAVFECQRLGLRIPQDIAVAGFHGHDIGQVMRPKLASVLTPREEMGRLGAEKLLARLRGEVVDPVKVDLGFTLLAGESI</sequence>
<dbReference type="Proteomes" id="UP000294555">
    <property type="component" value="Unassembled WGS sequence"/>
</dbReference>
<dbReference type="PANTHER" id="PTHR30146:SF2">
    <property type="entry name" value="HTH-TYPE TRANSCRIPTIONAL REGULATOR GNTR"/>
    <property type="match status" value="1"/>
</dbReference>
<evidence type="ECO:0000313" key="8">
    <source>
        <dbReference type="Proteomes" id="UP000294555"/>
    </source>
</evidence>
<keyword evidence="1" id="KW-0678">Repressor</keyword>
<dbReference type="OrthoDB" id="5681588at2"/>
<dbReference type="AlphaFoldDB" id="A0A4R1NC24"/>
<feature type="domain" description="HTH lacI-type" evidence="5">
    <location>
        <begin position="6"/>
        <end position="60"/>
    </location>
</feature>
<dbReference type="Pfam" id="PF00356">
    <property type="entry name" value="LacI"/>
    <property type="match status" value="1"/>
</dbReference>
<name>A0A4R1NC24_9GAMM</name>
<evidence type="ECO:0000256" key="2">
    <source>
        <dbReference type="ARBA" id="ARBA00023015"/>
    </source>
</evidence>
<keyword evidence="8" id="KW-1185">Reference proteome</keyword>
<dbReference type="InterPro" id="IPR028082">
    <property type="entry name" value="Peripla_BP_I"/>
</dbReference>